<keyword evidence="1" id="KW-0853">WD repeat</keyword>
<dbReference type="SMART" id="SM00320">
    <property type="entry name" value="WD40"/>
    <property type="match status" value="13"/>
</dbReference>
<dbReference type="InterPro" id="IPR036322">
    <property type="entry name" value="WD40_repeat_dom_sf"/>
</dbReference>
<comment type="caution">
    <text evidence="3">The sequence shown here is derived from an EMBL/GenBank/DDBJ whole genome shotgun (WGS) entry which is preliminary data.</text>
</comment>
<evidence type="ECO:0000313" key="4">
    <source>
        <dbReference type="Proteomes" id="UP000824890"/>
    </source>
</evidence>
<accession>A0ABQ8D5C2</accession>
<evidence type="ECO:0000259" key="2">
    <source>
        <dbReference type="Pfam" id="PF12234"/>
    </source>
</evidence>
<dbReference type="Proteomes" id="UP000824890">
    <property type="component" value="Unassembled WGS sequence"/>
</dbReference>
<reference evidence="3 4" key="1">
    <citation type="submission" date="2021-05" db="EMBL/GenBank/DDBJ databases">
        <title>Genome Assembly of Synthetic Allotetraploid Brassica napus Reveals Homoeologous Exchanges between Subgenomes.</title>
        <authorList>
            <person name="Davis J.T."/>
        </authorList>
    </citation>
    <scope>NUCLEOTIDE SEQUENCE [LARGE SCALE GENOMIC DNA]</scope>
    <source>
        <strain evidence="4">cv. Da-Ae</strain>
        <tissue evidence="3">Seedling</tissue>
    </source>
</reference>
<keyword evidence="4" id="KW-1185">Reference proteome</keyword>
<gene>
    <name evidence="3" type="ORF">HID58_016835</name>
</gene>
<dbReference type="PANTHER" id="PTHR13950">
    <property type="entry name" value="RABCONNECTIN-RELATED"/>
    <property type="match status" value="1"/>
</dbReference>
<proteinExistence type="predicted"/>
<dbReference type="Gene3D" id="2.130.10.10">
    <property type="entry name" value="YVTN repeat-like/Quinoprotein amine dehydrogenase"/>
    <property type="match status" value="3"/>
</dbReference>
<dbReference type="InterPro" id="IPR022033">
    <property type="entry name" value="Rav1p_C"/>
</dbReference>
<evidence type="ECO:0000313" key="3">
    <source>
        <dbReference type="EMBL" id="KAH0924579.1"/>
    </source>
</evidence>
<dbReference type="Pfam" id="PF12234">
    <property type="entry name" value="Rav1p_C"/>
    <property type="match status" value="1"/>
</dbReference>
<name>A0ABQ8D5C2_BRANA</name>
<sequence length="2482" mass="272314">MPETSQDPISLTDPIDQLPLRLLRSEIVPPAPSRSNSSIDWLSDFAGYSWLAYGASSLLVISHLPSPLRGEDSANGPLFRQILEVSGDVSSPVTAVSWSPVTPSVGELAVGSGSYVRLFARDLSDLNGSFCWSQSAVLLQETKVEAIEWTGSGDGMIVGGTDIVLWKRRNQSWEIAWKFPGDYLQDLVSSTWSIEGPFASAASWSKFPSECDEAGRGVLAYYSDGEIYRKVELPHPQRISTIQWRPVAAEQSVECAGKSVRNVLMTCCLDGAVRLWCEVDGGKAKKGLKDVHGHKKSFCVAAVIEINQVLDGCLGRDLFVFWGTRSGGILKTIEGTNQLFTTEKYDHENVGNCEWLVGQGPGKSASLWAVHCLDDISPMRFPRITLWARQETNGTALEPLSITDATGFSDRLPLKKVYVLRNNLYGTPDICSSIYLSSRNTICWSSLHTVKSHALEDSPPDKSSVLQCITEKVLDLDGHGGKILQVAFTPIISEAGYTASLDYNGLIIIWSSCDYLNRAIDHPISVSSWKHCGRLQNQELRLKYTSICWAPSSLNDESFLLAGHVQGIDCYSVRKGGSGYGGFLTHYICTIPLAVSQPFEDGPTSIFARPLPDSCGKTFKTNSFLLLSVWMKDKRFDALSWKVTLHHFDAAGSTCDCHFHDFDSMESGKWLFEDTFAGKKNCIAVRSCSSELPESHRYDEVTSFAVVNPSGRALEKDMNIESQAYTMATGHDNGSLKLWRSSLQESSTPSIMWELVGMLTIGKSPVSAISLTESGHKIAALCTENHSKAVRTISVWEIVHLLDSGVFILEDKLHVDAEVVAVRWSTVGNDQLILGVCTQNEMRVYGIARQPCRSTSFAVSDYSSETQIWQCFAVTRTFSAIHDLWWGSKAMTALAHNDYVSLHGQWLAVTDKKQKTDNNPEIFAANLPKLVNTTEGRDSELLSNSMPLTATAYGSDTLKDTTSMLHIVEKLGGALPLYHPHALLVAIRSGNWKRASAALRHLAENITSGDASVKDHGVKSDLCQDILLSKYYEGSVSNGPNRKDFHWGGTSGSMLQNSQFQAGLQSNFSMDSYSPNGSHSSPATDLEFTGFCEQLEKLSDEGNISRTEKIQYFAIVDLLREIGNPHSTSVYASLDEAGRRFWITLRFKQLYLARSSGKPASVEELDIDSSMIGCAFHSESQENLSGSLLPIESSWQQMRSLGFGFWCSDVAQLRPRMEKLARQQYLKNKKPKDCALLYIALNRIQVLAGLFKISKDEKDKPLVGFLSRNFQEEKNKAAALKNAYVLMGKHQLELAIGFFLLGGEASSAINVCVKNLQDEQLALVICRLVDGQGGALESNLINKYILPSAVRRGDFWLASILKWELGEYHQSILAMAGSLENPANGSSTVTSNHISFVDPSIGLYCLMLTTKNSLKNAVGERNASNLSRWATLMTATAFSRCGLPLEALECLSASASGHGGTHQASGQSNGHLGTPRGVLELSDPNSNWVSSGVSSTVDTRFKLSLAAHSLSKLLREATALLRSSEIVLCEKLSGFQHKLQTSLELFYQRFSLSSSFLRNTMIMSAYNSGLLLSMGYNVFQENSSSGRSLNKSQTNEDLLQYSALCKLILKATEENSFILSRIIAACSVTCFHSVPCLEENKVSSGPEPKLSNALRFYFQGILQSFSSFETTIRLCLNSSLEDLKTRLAVVLDLVEYCSRLAMAWILGDVDCLFRMVQPLTISYFHGHMPYEVDLESLKRVYHQEVSVSVPDASDAGLNSIVENNEVGYPVSSIPGDERRLVTQACFWRHVSDFVKHKMVSTSIDLDDGISNSESSEKFDAQTSFDSSGDIVCVTEKIMSVLGKTLVSTIAQLSSYHVKQLVLSLKQKLEKRIQVPTLLWLHGCRESQANFINRAIPDSSTENEDNSDLAVSVRFWTLCVDPHLVLEAFLLENFDISEWSKLKPLEDWSNMYREIKGKNELNVPCNQDDLSSNEVASLANHASNSSQKAATASENSAFQDPKEIHKRTGELIQAICINAINHRQAALASNRKGIIFFNQEDGGPCYDQSNYIWSDADWPRNGWANSESTPVPTCVSLGVGLGDKKGAHLGLGGATVGDFSLSKPWKSHRVPAYTGLGVSGLGWQTQEDFEQFIDPPPTVETVIASAFSSHPTMPLFLVGSSNTHIYLWEFGKDRATATYGVLPAANVPPPYALASISAVQIGPCGHRFASAALDGTVCTWQSEVGGRSNVYPVESSICFNGFASDVKYISSSGSIVAASGYSSSGANVVVWDTLAPPSTSQASISCHEGRFHLKTADKSNHHYYHFHIGLTLNNFLFHEGGARSISVFDNDIGSGSISPMIVTGGKNGDVGLHDFRYIATGKMKKQRNADGRSSTDGDQNKNGMLWYIPKAHLGSVTKISTIPRTSLFLTGSKDGDVKLWDAKAAKMIHHWPKLHERHTFLQPNSRGYGGIIRAGVTDIQVCPNGFITCGGDGTVKVVSLRNS</sequence>
<dbReference type="InterPro" id="IPR015943">
    <property type="entry name" value="WD40/YVTN_repeat-like_dom_sf"/>
</dbReference>
<evidence type="ECO:0000256" key="1">
    <source>
        <dbReference type="PROSITE-ProRule" id="PRU00221"/>
    </source>
</evidence>
<dbReference type="InterPro" id="IPR001680">
    <property type="entry name" value="WD40_rpt"/>
</dbReference>
<dbReference type="PANTHER" id="PTHR13950:SF9">
    <property type="entry name" value="RABCONNECTIN-3A"/>
    <property type="match status" value="1"/>
</dbReference>
<dbReference type="Pfam" id="PF00400">
    <property type="entry name" value="WD40"/>
    <property type="match status" value="1"/>
</dbReference>
<organism evidence="3 4">
    <name type="scientific">Brassica napus</name>
    <name type="common">Rape</name>
    <dbReference type="NCBI Taxonomy" id="3708"/>
    <lineage>
        <taxon>Eukaryota</taxon>
        <taxon>Viridiplantae</taxon>
        <taxon>Streptophyta</taxon>
        <taxon>Embryophyta</taxon>
        <taxon>Tracheophyta</taxon>
        <taxon>Spermatophyta</taxon>
        <taxon>Magnoliopsida</taxon>
        <taxon>eudicotyledons</taxon>
        <taxon>Gunneridae</taxon>
        <taxon>Pentapetalae</taxon>
        <taxon>rosids</taxon>
        <taxon>malvids</taxon>
        <taxon>Brassicales</taxon>
        <taxon>Brassicaceae</taxon>
        <taxon>Brassiceae</taxon>
        <taxon>Brassica</taxon>
    </lineage>
</organism>
<dbReference type="EMBL" id="JAGKQM010000005">
    <property type="protein sequence ID" value="KAH0924579.1"/>
    <property type="molecule type" value="Genomic_DNA"/>
</dbReference>
<dbReference type="SUPFAM" id="SSF50978">
    <property type="entry name" value="WD40 repeat-like"/>
    <property type="match status" value="3"/>
</dbReference>
<dbReference type="InterPro" id="IPR052208">
    <property type="entry name" value="DmX-like/RAVE_component"/>
</dbReference>
<dbReference type="PROSITE" id="PS50294">
    <property type="entry name" value="WD_REPEATS_REGION"/>
    <property type="match status" value="1"/>
</dbReference>
<dbReference type="PROSITE" id="PS50082">
    <property type="entry name" value="WD_REPEATS_2"/>
    <property type="match status" value="1"/>
</dbReference>
<feature type="domain" description="RAVE complex protein Rav1 C-terminal" evidence="2">
    <location>
        <begin position="735"/>
        <end position="1448"/>
    </location>
</feature>
<feature type="repeat" description="WD" evidence="1">
    <location>
        <begin position="2388"/>
        <end position="2429"/>
    </location>
</feature>
<protein>
    <recommendedName>
        <fullName evidence="2">RAVE complex protein Rav1 C-terminal domain-containing protein</fullName>
    </recommendedName>
</protein>